<evidence type="ECO:0000313" key="7">
    <source>
        <dbReference type="EMBL" id="SHI44392.1"/>
    </source>
</evidence>
<feature type="transmembrane region" description="Helical" evidence="6">
    <location>
        <begin position="256"/>
        <end position="277"/>
    </location>
</feature>
<feature type="transmembrane region" description="Helical" evidence="6">
    <location>
        <begin position="148"/>
        <end position="173"/>
    </location>
</feature>
<feature type="transmembrane region" description="Helical" evidence="6">
    <location>
        <begin position="102"/>
        <end position="127"/>
    </location>
</feature>
<proteinExistence type="predicted"/>
<dbReference type="AlphaFoldDB" id="A0A1M6B6N4"/>
<feature type="transmembrane region" description="Helical" evidence="6">
    <location>
        <begin position="37"/>
        <end position="59"/>
    </location>
</feature>
<protein>
    <submittedName>
        <fullName evidence="7">Membrane protein</fullName>
    </submittedName>
</protein>
<evidence type="ECO:0000256" key="4">
    <source>
        <dbReference type="ARBA" id="ARBA00022989"/>
    </source>
</evidence>
<dbReference type="PIRSF" id="PIRSF035875">
    <property type="entry name" value="RNase_BN"/>
    <property type="match status" value="1"/>
</dbReference>
<keyword evidence="4 6" id="KW-1133">Transmembrane helix</keyword>
<dbReference type="RefSeq" id="WP_073164997.1">
    <property type="nucleotide sequence ID" value="NZ_FQZE01000002.1"/>
</dbReference>
<evidence type="ECO:0000256" key="2">
    <source>
        <dbReference type="ARBA" id="ARBA00022475"/>
    </source>
</evidence>
<feature type="transmembrane region" description="Helical" evidence="6">
    <location>
        <begin position="185"/>
        <end position="209"/>
    </location>
</feature>
<sequence length="307" mass="34392">MYKNNLVTKITDGFKIVKKALLHFNANRPIEHAGTTAFFAIFSMAPILIIIISVFGYFAGDDAIREKLFDEINLLLGSESTRVLRNAITNYKIAENSSLGTIIGIGFFLVSATTLFSAMQNSINYIWRIKIRTNLKMSVLNLLKTRALSFGVILSLGFVLLVSLVVDASIGFLKDFLSDRFSPDFVVVAQILNALLSLVIIATVFTFIYRFLPDVQVRWSASWFGAVFTSVLFAVGKYAIGLFIGNSNLGVVYGTASSFVVILIWIYFVSIIFYFGVELTCQYSKFYRHEMTPAKYAVPFEIARIKE</sequence>
<evidence type="ECO:0000256" key="6">
    <source>
        <dbReference type="SAM" id="Phobius"/>
    </source>
</evidence>
<gene>
    <name evidence="7" type="ORF">SAMN05444280_102106</name>
</gene>
<dbReference type="InterPro" id="IPR017039">
    <property type="entry name" value="Virul_fac_BrkB"/>
</dbReference>
<keyword evidence="5 6" id="KW-0472">Membrane</keyword>
<keyword evidence="2" id="KW-1003">Cell membrane</keyword>
<dbReference type="PANTHER" id="PTHR30213">
    <property type="entry name" value="INNER MEMBRANE PROTEIN YHJD"/>
    <property type="match status" value="1"/>
</dbReference>
<dbReference type="EMBL" id="FQZE01000002">
    <property type="protein sequence ID" value="SHI44392.1"/>
    <property type="molecule type" value="Genomic_DNA"/>
</dbReference>
<reference evidence="7 8" key="1">
    <citation type="submission" date="2016-11" db="EMBL/GenBank/DDBJ databases">
        <authorList>
            <person name="Jaros S."/>
            <person name="Januszkiewicz K."/>
            <person name="Wedrychowicz H."/>
        </authorList>
    </citation>
    <scope>NUCLEOTIDE SEQUENCE [LARGE SCALE GENOMIC DNA]</scope>
    <source>
        <strain evidence="7 8">DSM 27063</strain>
    </source>
</reference>
<comment type="subcellular location">
    <subcellularLocation>
        <location evidence="1">Cell membrane</location>
        <topology evidence="1">Multi-pass membrane protein</topology>
    </subcellularLocation>
</comment>
<keyword evidence="3 6" id="KW-0812">Transmembrane</keyword>
<dbReference type="Proteomes" id="UP000184050">
    <property type="component" value="Unassembled WGS sequence"/>
</dbReference>
<dbReference type="OrthoDB" id="9797028at2"/>
<evidence type="ECO:0000313" key="8">
    <source>
        <dbReference type="Proteomes" id="UP000184050"/>
    </source>
</evidence>
<feature type="transmembrane region" description="Helical" evidence="6">
    <location>
        <begin position="221"/>
        <end position="244"/>
    </location>
</feature>
<name>A0A1M6B6N4_9BACT</name>
<dbReference type="PANTHER" id="PTHR30213:SF1">
    <property type="entry name" value="INNER MEMBRANE PROTEIN YHJD"/>
    <property type="match status" value="1"/>
</dbReference>
<evidence type="ECO:0000256" key="3">
    <source>
        <dbReference type="ARBA" id="ARBA00022692"/>
    </source>
</evidence>
<dbReference type="Pfam" id="PF03631">
    <property type="entry name" value="Virul_fac_BrkB"/>
    <property type="match status" value="1"/>
</dbReference>
<dbReference type="STRING" id="1168035.SAMN05444280_102106"/>
<dbReference type="NCBIfam" id="TIGR00765">
    <property type="entry name" value="yihY_not_rbn"/>
    <property type="match status" value="1"/>
</dbReference>
<keyword evidence="8" id="KW-1185">Reference proteome</keyword>
<accession>A0A1M6B6N4</accession>
<evidence type="ECO:0000256" key="5">
    <source>
        <dbReference type="ARBA" id="ARBA00023136"/>
    </source>
</evidence>
<dbReference type="GO" id="GO:0005886">
    <property type="term" value="C:plasma membrane"/>
    <property type="evidence" value="ECO:0007669"/>
    <property type="project" value="UniProtKB-SubCell"/>
</dbReference>
<evidence type="ECO:0000256" key="1">
    <source>
        <dbReference type="ARBA" id="ARBA00004651"/>
    </source>
</evidence>
<organism evidence="7 8">
    <name type="scientific">Tangfeifania diversioriginum</name>
    <dbReference type="NCBI Taxonomy" id="1168035"/>
    <lineage>
        <taxon>Bacteria</taxon>
        <taxon>Pseudomonadati</taxon>
        <taxon>Bacteroidota</taxon>
        <taxon>Bacteroidia</taxon>
        <taxon>Marinilabiliales</taxon>
        <taxon>Prolixibacteraceae</taxon>
        <taxon>Tangfeifania</taxon>
    </lineage>
</organism>